<dbReference type="CDD" id="cd03506">
    <property type="entry name" value="Delta6-FADS-like"/>
    <property type="match status" value="1"/>
</dbReference>
<dbReference type="PANTHER" id="PTHR19353">
    <property type="entry name" value="FATTY ACID DESATURASE 2"/>
    <property type="match status" value="1"/>
</dbReference>
<dbReference type="AlphaFoldDB" id="A9WNG9"/>
<dbReference type="PANTHER" id="PTHR19353:SF19">
    <property type="entry name" value="DELTA(5) FATTY ACID DESATURASE C-RELATED"/>
    <property type="match status" value="1"/>
</dbReference>
<dbReference type="GO" id="GO:0008610">
    <property type="term" value="P:lipid biosynthetic process"/>
    <property type="evidence" value="ECO:0007669"/>
    <property type="project" value="UniProtKB-ARBA"/>
</dbReference>
<keyword evidence="1" id="KW-1133">Transmembrane helix</keyword>
<dbReference type="GO" id="GO:0016717">
    <property type="term" value="F:oxidoreductase activity, acting on paired donors, with oxidation of a pair of donors resulting in the reduction of molecular oxygen to two molecules of water"/>
    <property type="evidence" value="ECO:0007669"/>
    <property type="project" value="TreeGrafter"/>
</dbReference>
<dbReference type="eggNOG" id="COG3239">
    <property type="taxonomic scope" value="Bacteria"/>
</dbReference>
<accession>A9WNG9</accession>
<dbReference type="PIRSF" id="PIRSF015921">
    <property type="entry name" value="FA_sphinglp_des"/>
    <property type="match status" value="1"/>
</dbReference>
<dbReference type="STRING" id="288705.RSal33209_0955"/>
<dbReference type="Pfam" id="PF00487">
    <property type="entry name" value="FA_desaturase"/>
    <property type="match status" value="1"/>
</dbReference>
<dbReference type="EMBL" id="CP000910">
    <property type="protein sequence ID" value="ABY22696.1"/>
    <property type="molecule type" value="Genomic_DNA"/>
</dbReference>
<name>A9WNG9_RENSM</name>
<feature type="transmembrane region" description="Helical" evidence="1">
    <location>
        <begin position="183"/>
        <end position="204"/>
    </location>
</feature>
<dbReference type="InterPro" id="IPR012171">
    <property type="entry name" value="Fatty_acid_desaturase"/>
</dbReference>
<keyword evidence="4" id="KW-1185">Reference proteome</keyword>
<dbReference type="InterPro" id="IPR005804">
    <property type="entry name" value="FA_desaturase_dom"/>
</dbReference>
<organism evidence="3 4">
    <name type="scientific">Renibacterium salmoninarum (strain ATCC 33209 / DSM 20767 / JCM 11484 / NBRC 15589 / NCIMB 2235)</name>
    <dbReference type="NCBI Taxonomy" id="288705"/>
    <lineage>
        <taxon>Bacteria</taxon>
        <taxon>Bacillati</taxon>
        <taxon>Actinomycetota</taxon>
        <taxon>Actinomycetes</taxon>
        <taxon>Micrococcales</taxon>
        <taxon>Micrococcaceae</taxon>
        <taxon>Renibacterium</taxon>
    </lineage>
</organism>
<dbReference type="KEGG" id="rsa:RSal33209_0955"/>
<evidence type="ECO:0000313" key="3">
    <source>
        <dbReference type="EMBL" id="ABY22696.1"/>
    </source>
</evidence>
<keyword evidence="1" id="KW-0472">Membrane</keyword>
<evidence type="ECO:0000256" key="1">
    <source>
        <dbReference type="SAM" id="Phobius"/>
    </source>
</evidence>
<gene>
    <name evidence="3" type="ordered locus">RSal33209_0955</name>
</gene>
<feature type="transmembrane region" description="Helical" evidence="1">
    <location>
        <begin position="250"/>
        <end position="271"/>
    </location>
</feature>
<dbReference type="HOGENOM" id="CLU_016265_1_0_11"/>
<reference evidence="4" key="1">
    <citation type="journal article" date="2008" name="J. Bacteriol.">
        <title>Genome sequence of the fish pathogen Renibacterium salmoninarum suggests reductive evolution away from an environmental Arthrobacter ancestor.</title>
        <authorList>
            <person name="Wiens G.D."/>
            <person name="Rockey D.D."/>
            <person name="Wu Z."/>
            <person name="Chang J."/>
            <person name="Levy R."/>
            <person name="Crane S."/>
            <person name="Chen D.S."/>
            <person name="Capri G.R."/>
            <person name="Burnett J.R."/>
            <person name="Sudheesh P.S."/>
            <person name="Schipma M.J."/>
            <person name="Burd H."/>
            <person name="Bhattacharyya A."/>
            <person name="Rhodes L.D."/>
            <person name="Kaul R."/>
            <person name="Strom M.S."/>
        </authorList>
    </citation>
    <scope>NUCLEOTIDE SEQUENCE [LARGE SCALE GENOMIC DNA]</scope>
    <source>
        <strain evidence="4">ATCC 33209 / DSM 20767 / JCM 11484 / NBRC 15589 / NCIMB 2235</strain>
    </source>
</reference>
<evidence type="ECO:0000259" key="2">
    <source>
        <dbReference type="Pfam" id="PF00487"/>
    </source>
</evidence>
<feature type="transmembrane region" description="Helical" evidence="1">
    <location>
        <begin position="128"/>
        <end position="145"/>
    </location>
</feature>
<dbReference type="GO" id="GO:0016020">
    <property type="term" value="C:membrane"/>
    <property type="evidence" value="ECO:0007669"/>
    <property type="project" value="TreeGrafter"/>
</dbReference>
<feature type="transmembrane region" description="Helical" evidence="1">
    <location>
        <begin position="94"/>
        <end position="116"/>
    </location>
</feature>
<keyword evidence="1" id="KW-0812">Transmembrane</keyword>
<sequence>MPVRMVSVESDIQTKFSKFQRKGRAVTLAPTAPRVSPATNRQTAEFIELAEKVRATGLMERDVAWYIWRMIRLGLGFAAVGVMFVLLGQSWWQLLTAVAFSVMCGMAGFLAHDAAHRQIFSSSKANEWTGRVVGNLFVGLSYGWWMNKHGKHHANPNKIGSDLDISAGVVVFDPESAAQRTGFARWFAAHQGWFFFPLLTLVTLDLHINATKRVLNRQEIVPKRGWEAAMLAVRLIGVPVAVFAVCGWGIGAVVLAVHIATFGLYFGGVFAPNHKGMPLVPKDLKIDFLRRQVLMSRNISGGWLVSVGMGGLNYQIEHHLFPTMSSRNLAKVQPMVREFCAGKQITYTETTLVDSYGIVVRYLNRVGLGQRDPFDCPLTAQFRTR</sequence>
<protein>
    <submittedName>
        <fullName evidence="3">Putative delta fatty acid desaturase</fullName>
    </submittedName>
</protein>
<proteinExistence type="predicted"/>
<feature type="domain" description="Fatty acid desaturase" evidence="2">
    <location>
        <begin position="90"/>
        <end position="350"/>
    </location>
</feature>
<feature type="transmembrane region" description="Helical" evidence="1">
    <location>
        <begin position="70"/>
        <end position="88"/>
    </location>
</feature>
<dbReference type="Proteomes" id="UP000002007">
    <property type="component" value="Chromosome"/>
</dbReference>
<evidence type="ECO:0000313" key="4">
    <source>
        <dbReference type="Proteomes" id="UP000002007"/>
    </source>
</evidence>